<organism evidence="1">
    <name type="scientific">marine metagenome</name>
    <dbReference type="NCBI Taxonomy" id="408172"/>
    <lineage>
        <taxon>unclassified sequences</taxon>
        <taxon>metagenomes</taxon>
        <taxon>ecological metagenomes</taxon>
    </lineage>
</organism>
<protein>
    <recommendedName>
        <fullName evidence="2">Carbohydrate-binding domain-containing protein</fullName>
    </recommendedName>
</protein>
<evidence type="ECO:0008006" key="2">
    <source>
        <dbReference type="Google" id="ProtNLM"/>
    </source>
</evidence>
<evidence type="ECO:0000313" key="1">
    <source>
        <dbReference type="EMBL" id="SVB31148.1"/>
    </source>
</evidence>
<dbReference type="Gene3D" id="2.60.40.1190">
    <property type="match status" value="1"/>
</dbReference>
<dbReference type="CDD" id="cd09618">
    <property type="entry name" value="CBM9_like_2"/>
    <property type="match status" value="1"/>
</dbReference>
<dbReference type="AlphaFoldDB" id="A0A382CY95"/>
<feature type="non-terminal residue" evidence="1">
    <location>
        <position position="256"/>
    </location>
</feature>
<gene>
    <name evidence="1" type="ORF">METZ01_LOCUS184002</name>
</gene>
<proteinExistence type="predicted"/>
<accession>A0A382CY95</accession>
<sequence length="256" mass="29423">MLPCCTRYCRVVLVLGVCSLVFTTSFTKTYAQDRSIEALRIDGAPTVDGKLDEPFWHLAMPASGFIQQRPDEGRQVTERTEVRVVYNDQTLFFGVFAYDSQPEQIIATQMRRDGSLADDDYFQVIIDTYLDRQNGIMFATNPDGARWDAQVRNEGRFEGRINTNMLTEWDGVWDVITTKTEEGWFAEVAIPWRTLRYEAGDEISFGVNFERQIRRRNEQAFWAPVVKPYSIMQVSAAGTITGLDLAERVKRNFQVK</sequence>
<reference evidence="1" key="1">
    <citation type="submission" date="2018-05" db="EMBL/GenBank/DDBJ databases">
        <authorList>
            <person name="Lanie J.A."/>
            <person name="Ng W.-L."/>
            <person name="Kazmierczak K.M."/>
            <person name="Andrzejewski T.M."/>
            <person name="Davidsen T.M."/>
            <person name="Wayne K.J."/>
            <person name="Tettelin H."/>
            <person name="Glass J.I."/>
            <person name="Rusch D."/>
            <person name="Podicherti R."/>
            <person name="Tsui H.-C.T."/>
            <person name="Winkler M.E."/>
        </authorList>
    </citation>
    <scope>NUCLEOTIDE SEQUENCE</scope>
</reference>
<name>A0A382CY95_9ZZZZ</name>
<dbReference type="SUPFAM" id="SSF49344">
    <property type="entry name" value="CBD9-like"/>
    <property type="match status" value="1"/>
</dbReference>
<dbReference type="EMBL" id="UINC01036731">
    <property type="protein sequence ID" value="SVB31148.1"/>
    <property type="molecule type" value="Genomic_DNA"/>
</dbReference>